<name>A0ABX7TYL8_STRCY</name>
<dbReference type="Pfam" id="PF03756">
    <property type="entry name" value="AfsA"/>
    <property type="match status" value="2"/>
</dbReference>
<proteinExistence type="predicted"/>
<accession>A0ABX7TYL8</accession>
<feature type="compositionally biased region" description="Pro residues" evidence="1">
    <location>
        <begin position="191"/>
        <end position="200"/>
    </location>
</feature>
<evidence type="ECO:0000256" key="1">
    <source>
        <dbReference type="SAM" id="MobiDB-lite"/>
    </source>
</evidence>
<feature type="compositionally biased region" description="Basic and acidic residues" evidence="1">
    <location>
        <begin position="181"/>
        <end position="190"/>
    </location>
</feature>
<dbReference type="InterPro" id="IPR005509">
    <property type="entry name" value="AfsA_hotdog_dom"/>
</dbReference>
<evidence type="ECO:0000313" key="3">
    <source>
        <dbReference type="EMBL" id="QTE01861.1"/>
    </source>
</evidence>
<dbReference type="EMBL" id="CP071839">
    <property type="protein sequence ID" value="QTE01861.1"/>
    <property type="molecule type" value="Genomic_DNA"/>
</dbReference>
<sequence>MYVMPGLEMRTDRPGPELYWGRLNFDHRVPRESVHKAADAEVFLTDAERLGDERFAVAAAWRRDHYLGHHDGCAADPVLLAETARQTAIHLSHRFLDVPHGMPFVLNAVTVDLTEALPPLGAHGLAVGLDVVCRPPAEGARRLRLELEADVLVQRRRLGRVGVHWEPMEPRRYALLRRRVERSPEGERPRPAPPRVPLPPARVGQLAERDVLIEADPLRANGWWLRLDQEHPVLFDHESDHVPGMALVEAFRQASQVAAADGEPGAGAVTLIVVRFTAFGELDAPVAIIAEPAEGGGRTFTVRARQGDRELARATVRRGMAEPALTRLDAAC</sequence>
<feature type="domain" description="A-factor biosynthesis hotdog" evidence="2">
    <location>
        <begin position="34"/>
        <end position="139"/>
    </location>
</feature>
<feature type="region of interest" description="Disordered" evidence="1">
    <location>
        <begin position="181"/>
        <end position="200"/>
    </location>
</feature>
<dbReference type="Proteomes" id="UP000663908">
    <property type="component" value="Chromosome"/>
</dbReference>
<feature type="domain" description="A-factor biosynthesis hotdog" evidence="2">
    <location>
        <begin position="203"/>
        <end position="317"/>
    </location>
</feature>
<dbReference type="NCBIfam" id="NF041195">
    <property type="entry name" value="ScbA_BarX_GamBu"/>
    <property type="match status" value="1"/>
</dbReference>
<evidence type="ECO:0000313" key="4">
    <source>
        <dbReference type="Proteomes" id="UP000663908"/>
    </source>
</evidence>
<organism evidence="3 4">
    <name type="scientific">Streptomyces cyanogenus</name>
    <dbReference type="NCBI Taxonomy" id="80860"/>
    <lineage>
        <taxon>Bacteria</taxon>
        <taxon>Bacillati</taxon>
        <taxon>Actinomycetota</taxon>
        <taxon>Actinomycetes</taxon>
        <taxon>Kitasatosporales</taxon>
        <taxon>Streptomycetaceae</taxon>
        <taxon>Streptomyces</taxon>
    </lineage>
</organism>
<dbReference type="InterPro" id="IPR047757">
    <property type="entry name" value="AfsA-like"/>
</dbReference>
<protein>
    <submittedName>
        <fullName evidence="3">A-factor biosynthesis hotdog domain protein</fullName>
    </submittedName>
</protein>
<reference evidence="3 4" key="1">
    <citation type="submission" date="2021-03" db="EMBL/GenBank/DDBJ databases">
        <title>Complete genome sequence of Streptomyces cyanogenus S136, producer of anticancer angucycline landomycin A.</title>
        <authorList>
            <person name="Hrab P."/>
            <person name="Ruckert C."/>
            <person name="Busche T."/>
            <person name="Ostash I."/>
            <person name="Kalinowski J."/>
            <person name="Fedorenko V."/>
            <person name="Yushchuk O."/>
            <person name="Ostash B."/>
        </authorList>
    </citation>
    <scope>NUCLEOTIDE SEQUENCE [LARGE SCALE GENOMIC DNA]</scope>
    <source>
        <strain evidence="3 4">S136</strain>
    </source>
</reference>
<evidence type="ECO:0000259" key="2">
    <source>
        <dbReference type="Pfam" id="PF03756"/>
    </source>
</evidence>
<gene>
    <name evidence="3" type="ORF">S1361_31310</name>
</gene>
<keyword evidence="4" id="KW-1185">Reference proteome</keyword>